<gene>
    <name evidence="2" type="ORF">HINF_LOCUS11629</name>
</gene>
<protein>
    <submittedName>
        <fullName evidence="2">Hypothetical_protein</fullName>
    </submittedName>
</protein>
<evidence type="ECO:0000313" key="2">
    <source>
        <dbReference type="EMBL" id="CAL5990797.1"/>
    </source>
</evidence>
<dbReference type="EMBL" id="CAXDID020000026">
    <property type="protein sequence ID" value="CAL5990797.1"/>
    <property type="molecule type" value="Genomic_DNA"/>
</dbReference>
<evidence type="ECO:0000313" key="3">
    <source>
        <dbReference type="Proteomes" id="UP001642409"/>
    </source>
</evidence>
<evidence type="ECO:0000256" key="1">
    <source>
        <dbReference type="SAM" id="Phobius"/>
    </source>
</evidence>
<proteinExistence type="predicted"/>
<comment type="caution">
    <text evidence="2">The sequence shown here is derived from an EMBL/GenBank/DDBJ whole genome shotgun (WGS) entry which is preliminary data.</text>
</comment>
<feature type="transmembrane region" description="Helical" evidence="1">
    <location>
        <begin position="55"/>
        <end position="76"/>
    </location>
</feature>
<keyword evidence="3" id="KW-1185">Reference proteome</keyword>
<reference evidence="2 3" key="1">
    <citation type="submission" date="2024-07" db="EMBL/GenBank/DDBJ databases">
        <authorList>
            <person name="Akdeniz Z."/>
        </authorList>
    </citation>
    <scope>NUCLEOTIDE SEQUENCE [LARGE SCALE GENOMIC DNA]</scope>
</reference>
<keyword evidence="1" id="KW-0812">Transmembrane</keyword>
<keyword evidence="1" id="KW-0472">Membrane</keyword>
<accession>A0ABP1HF12</accession>
<dbReference type="Proteomes" id="UP001642409">
    <property type="component" value="Unassembled WGS sequence"/>
</dbReference>
<keyword evidence="1" id="KW-1133">Transmembrane helix</keyword>
<name>A0ABP1HF12_9EUKA</name>
<sequence length="140" mass="15935">MDQTAAKQAGLGLVVIPVSVTEMENQTDLDLLSLPFLKTDQVLYSRQVNKGGVSIRGYVIMFSSISNLLYALNFIFSVKYIKLTQINVNRAYKQLQFQISTNIDTMYIAVRVYCYKPLLRVYIVLISIWNSQTSQCCIFA</sequence>
<organism evidence="2 3">
    <name type="scientific">Hexamita inflata</name>
    <dbReference type="NCBI Taxonomy" id="28002"/>
    <lineage>
        <taxon>Eukaryota</taxon>
        <taxon>Metamonada</taxon>
        <taxon>Diplomonadida</taxon>
        <taxon>Hexamitidae</taxon>
        <taxon>Hexamitinae</taxon>
        <taxon>Hexamita</taxon>
    </lineage>
</organism>